<proteinExistence type="predicted"/>
<gene>
    <name evidence="1" type="ORF">EDD78_10645</name>
</gene>
<sequence length="91" mass="10352">MVQSRCGLRCQECEYRESMNCRGCLQIEKPFWGESCPVKSCCEGRELLHCGECPGFPCALLLDFSYDKEQGDGGKRLWQCQCWAKEPAPAH</sequence>
<dbReference type="Pfam" id="PF12675">
    <property type="entry name" value="DUF3795"/>
    <property type="match status" value="1"/>
</dbReference>
<dbReference type="RefSeq" id="WP_079698762.1">
    <property type="nucleotide sequence ID" value="NZ_JADNAH010000084.1"/>
</dbReference>
<evidence type="ECO:0000313" key="1">
    <source>
        <dbReference type="EMBL" id="TCL43185.1"/>
    </source>
</evidence>
<dbReference type="AlphaFoldDB" id="A0A9X8Y866"/>
<evidence type="ECO:0000313" key="2">
    <source>
        <dbReference type="Proteomes" id="UP000294682"/>
    </source>
</evidence>
<comment type="caution">
    <text evidence="1">The sequence shown here is derived from an EMBL/GenBank/DDBJ whole genome shotgun (WGS) entry which is preliminary data.</text>
</comment>
<dbReference type="EMBL" id="SLUK01000006">
    <property type="protein sequence ID" value="TCL43185.1"/>
    <property type="molecule type" value="Genomic_DNA"/>
</dbReference>
<dbReference type="InterPro" id="IPR024227">
    <property type="entry name" value="DUF3795"/>
</dbReference>
<keyword evidence="2" id="KW-1185">Reference proteome</keyword>
<reference evidence="1 2" key="1">
    <citation type="submission" date="2019-03" db="EMBL/GenBank/DDBJ databases">
        <title>Genomic Encyclopedia of Type Strains, Phase IV (KMG-IV): sequencing the most valuable type-strain genomes for metagenomic binning, comparative biology and taxonomic classification.</title>
        <authorList>
            <person name="Goeker M."/>
        </authorList>
    </citation>
    <scope>NUCLEOTIDE SEQUENCE [LARGE SCALE GENOMIC DNA]</scope>
    <source>
        <strain evidence="1 2">DSM 100433</strain>
    </source>
</reference>
<dbReference type="OrthoDB" id="9803966at2"/>
<protein>
    <submittedName>
        <fullName evidence="1">Uncharacterized protein DUF3795</fullName>
    </submittedName>
</protein>
<dbReference type="Proteomes" id="UP000294682">
    <property type="component" value="Unassembled WGS sequence"/>
</dbReference>
<name>A0A9X8Y866_9FIRM</name>
<accession>A0A9X8Y866</accession>
<organism evidence="1 2">
    <name type="scientific">Harryflintia acetispora</name>
    <dbReference type="NCBI Taxonomy" id="1849041"/>
    <lineage>
        <taxon>Bacteria</taxon>
        <taxon>Bacillati</taxon>
        <taxon>Bacillota</taxon>
        <taxon>Clostridia</taxon>
        <taxon>Eubacteriales</taxon>
        <taxon>Oscillospiraceae</taxon>
        <taxon>Harryflintia</taxon>
    </lineage>
</organism>